<gene>
    <name evidence="1" type="ORF">G2W53_037261</name>
</gene>
<proteinExistence type="predicted"/>
<evidence type="ECO:0000313" key="2">
    <source>
        <dbReference type="Proteomes" id="UP000634136"/>
    </source>
</evidence>
<dbReference type="EMBL" id="JAAIUW010000011">
    <property type="protein sequence ID" value="KAF7810518.1"/>
    <property type="molecule type" value="Genomic_DNA"/>
</dbReference>
<accession>A0A834SU23</accession>
<evidence type="ECO:0000313" key="1">
    <source>
        <dbReference type="EMBL" id="KAF7810518.1"/>
    </source>
</evidence>
<reference evidence="1" key="1">
    <citation type="submission" date="2020-09" db="EMBL/GenBank/DDBJ databases">
        <title>Genome-Enabled Discovery of Anthraquinone Biosynthesis in Senna tora.</title>
        <authorList>
            <person name="Kang S.-H."/>
            <person name="Pandey R.P."/>
            <person name="Lee C.-M."/>
            <person name="Sim J.-S."/>
            <person name="Jeong J.-T."/>
            <person name="Choi B.-S."/>
            <person name="Jung M."/>
            <person name="Ginzburg D."/>
            <person name="Zhao K."/>
            <person name="Won S.Y."/>
            <person name="Oh T.-J."/>
            <person name="Yu Y."/>
            <person name="Kim N.-H."/>
            <person name="Lee O.R."/>
            <person name="Lee T.-H."/>
            <person name="Bashyal P."/>
            <person name="Kim T.-S."/>
            <person name="Lee W.-H."/>
            <person name="Kawkins C."/>
            <person name="Kim C.-K."/>
            <person name="Kim J.S."/>
            <person name="Ahn B.O."/>
            <person name="Rhee S.Y."/>
            <person name="Sohng J.K."/>
        </authorList>
    </citation>
    <scope>NUCLEOTIDE SEQUENCE</scope>
    <source>
        <tissue evidence="1">Leaf</tissue>
    </source>
</reference>
<dbReference type="AlphaFoldDB" id="A0A834SU23"/>
<keyword evidence="2" id="KW-1185">Reference proteome</keyword>
<organism evidence="1 2">
    <name type="scientific">Senna tora</name>
    <dbReference type="NCBI Taxonomy" id="362788"/>
    <lineage>
        <taxon>Eukaryota</taxon>
        <taxon>Viridiplantae</taxon>
        <taxon>Streptophyta</taxon>
        <taxon>Embryophyta</taxon>
        <taxon>Tracheophyta</taxon>
        <taxon>Spermatophyta</taxon>
        <taxon>Magnoliopsida</taxon>
        <taxon>eudicotyledons</taxon>
        <taxon>Gunneridae</taxon>
        <taxon>Pentapetalae</taxon>
        <taxon>rosids</taxon>
        <taxon>fabids</taxon>
        <taxon>Fabales</taxon>
        <taxon>Fabaceae</taxon>
        <taxon>Caesalpinioideae</taxon>
        <taxon>Cassia clade</taxon>
        <taxon>Senna</taxon>
    </lineage>
</organism>
<protein>
    <submittedName>
        <fullName evidence="1">Uncharacterized protein</fullName>
    </submittedName>
</protein>
<comment type="caution">
    <text evidence="1">The sequence shown here is derived from an EMBL/GenBank/DDBJ whole genome shotgun (WGS) entry which is preliminary data.</text>
</comment>
<sequence>MAWGVRHSEWMLGALDPLSAHFIGRCAHDFSVGGDARDNGWYLSRPIPLAPRLVGVWISRACDSSHVCHLFLL</sequence>
<name>A0A834SU23_9FABA</name>
<dbReference type="Proteomes" id="UP000634136">
    <property type="component" value="Unassembled WGS sequence"/>
</dbReference>